<dbReference type="InterPro" id="IPR042099">
    <property type="entry name" value="ANL_N_sf"/>
</dbReference>
<dbReference type="InterPro" id="IPR025110">
    <property type="entry name" value="AMP-bd_C"/>
</dbReference>
<dbReference type="PATRIC" id="fig|626937.4.peg.561"/>
<keyword evidence="4" id="KW-1185">Reference proteome</keyword>
<dbReference type="SUPFAM" id="SSF56801">
    <property type="entry name" value="Acetyl-CoA synthetase-like"/>
    <property type="match status" value="1"/>
</dbReference>
<reference evidence="3 4" key="1">
    <citation type="submission" date="2016-02" db="EMBL/GenBank/DDBJ databases">
        <authorList>
            <person name="Wen L."/>
            <person name="He K."/>
            <person name="Yang H."/>
        </authorList>
    </citation>
    <scope>NUCLEOTIDE SEQUENCE [LARGE SCALE GENOMIC DNA]</scope>
    <source>
        <strain evidence="3 4">DSM 22607</strain>
    </source>
</reference>
<feature type="domain" description="AMP-dependent synthetase/ligase" evidence="1">
    <location>
        <begin position="9"/>
        <end position="364"/>
    </location>
</feature>
<dbReference type="InterPro" id="IPR000873">
    <property type="entry name" value="AMP-dep_synth/lig_dom"/>
</dbReference>
<dbReference type="InterPro" id="IPR045851">
    <property type="entry name" value="AMP-bd_C_sf"/>
</dbReference>
<evidence type="ECO:0000259" key="2">
    <source>
        <dbReference type="Pfam" id="PF13193"/>
    </source>
</evidence>
<evidence type="ECO:0000313" key="4">
    <source>
        <dbReference type="Proteomes" id="UP000070366"/>
    </source>
</evidence>
<dbReference type="Pfam" id="PF00501">
    <property type="entry name" value="AMP-binding"/>
    <property type="match status" value="1"/>
</dbReference>
<dbReference type="InterPro" id="IPR020845">
    <property type="entry name" value="AMP-binding_CS"/>
</dbReference>
<dbReference type="RefSeq" id="WP_066522732.1">
    <property type="nucleotide sequence ID" value="NZ_JAMBPM010000004.1"/>
</dbReference>
<dbReference type="InterPro" id="IPR010071">
    <property type="entry name" value="AA_adenyl_dom"/>
</dbReference>
<protein>
    <submittedName>
        <fullName evidence="3">AMP-binding enzyme</fullName>
    </submittedName>
</protein>
<evidence type="ECO:0000313" key="3">
    <source>
        <dbReference type="EMBL" id="KXK66528.1"/>
    </source>
</evidence>
<dbReference type="PROSITE" id="PS00455">
    <property type="entry name" value="AMP_BINDING"/>
    <property type="match status" value="1"/>
</dbReference>
<dbReference type="CDD" id="cd05930">
    <property type="entry name" value="A_NRPS"/>
    <property type="match status" value="1"/>
</dbReference>
<dbReference type="Pfam" id="PF13193">
    <property type="entry name" value="AMP-binding_C"/>
    <property type="match status" value="1"/>
</dbReference>
<dbReference type="GO" id="GO:0005737">
    <property type="term" value="C:cytoplasm"/>
    <property type="evidence" value="ECO:0007669"/>
    <property type="project" value="TreeGrafter"/>
</dbReference>
<name>A0A136Q776_9FIRM</name>
<dbReference type="PANTHER" id="PTHR45527:SF1">
    <property type="entry name" value="FATTY ACID SYNTHASE"/>
    <property type="match status" value="1"/>
</dbReference>
<dbReference type="GO" id="GO:0043041">
    <property type="term" value="P:amino acid activation for nonribosomal peptide biosynthetic process"/>
    <property type="evidence" value="ECO:0007669"/>
    <property type="project" value="TreeGrafter"/>
</dbReference>
<dbReference type="EMBL" id="LSZW01000040">
    <property type="protein sequence ID" value="KXK66528.1"/>
    <property type="molecule type" value="Genomic_DNA"/>
</dbReference>
<dbReference type="AlphaFoldDB" id="A0A136Q776"/>
<organism evidence="3 4">
    <name type="scientific">Christensenella minuta</name>
    <dbReference type="NCBI Taxonomy" id="626937"/>
    <lineage>
        <taxon>Bacteria</taxon>
        <taxon>Bacillati</taxon>
        <taxon>Bacillota</taxon>
        <taxon>Clostridia</taxon>
        <taxon>Christensenellales</taxon>
        <taxon>Christensenellaceae</taxon>
        <taxon>Christensenella</taxon>
    </lineage>
</organism>
<dbReference type="Proteomes" id="UP000070366">
    <property type="component" value="Unassembled WGS sequence"/>
</dbReference>
<dbReference type="GO" id="GO:0044550">
    <property type="term" value="P:secondary metabolite biosynthetic process"/>
    <property type="evidence" value="ECO:0007669"/>
    <property type="project" value="TreeGrafter"/>
</dbReference>
<dbReference type="PANTHER" id="PTHR45527">
    <property type="entry name" value="NONRIBOSOMAL PEPTIDE SYNTHETASE"/>
    <property type="match status" value="1"/>
</dbReference>
<comment type="caution">
    <text evidence="3">The sequence shown here is derived from an EMBL/GenBank/DDBJ whole genome shotgun (WGS) entry which is preliminary data.</text>
</comment>
<dbReference type="STRING" id="626937.HMPREF3293_00571"/>
<evidence type="ECO:0000259" key="1">
    <source>
        <dbReference type="Pfam" id="PF00501"/>
    </source>
</evidence>
<feature type="domain" description="AMP-binding enzyme C-terminal" evidence="2">
    <location>
        <begin position="423"/>
        <end position="491"/>
    </location>
</feature>
<dbReference type="Gene3D" id="3.30.300.30">
    <property type="match status" value="1"/>
</dbReference>
<dbReference type="NCBIfam" id="TIGR01733">
    <property type="entry name" value="AA-adenyl-dom"/>
    <property type="match status" value="1"/>
</dbReference>
<accession>A0A136Q776</accession>
<gene>
    <name evidence="3" type="ORF">HMPREF3293_00571</name>
</gene>
<dbReference type="GO" id="GO:0031177">
    <property type="term" value="F:phosphopantetheine binding"/>
    <property type="evidence" value="ECO:0007669"/>
    <property type="project" value="TreeGrafter"/>
</dbReference>
<sequence>MIKNVGEYLEETAKRSPQKIAILEQNSRITFSALEKFAKAVATTIIKTGLSGQSVITFLPKSINCVAAFAGIVYSGNFYTPIDVSMPEARINKIINVLNPACVITNGKFSAIIKRTDFHGKIIMIEDIDKTEIDEIAIRAIRQNTIDTDPVYILFTSGSTGEPKGVIINHRNIIDYIDWAVDACHIDEHTIMGNQSPFHFDISTQDIYSCFKTSATLAIIPESYFMFPVKALEFIREHNINYLYWVPSAFINVSMKDALDKVDISCVKRIIFGGEVMPVKHLKKWQESIPGLLAMNVYGPTEATVNITYYPIDREFGENELLPLGYPCGNTGLLILDDRNKRITEPLKKGELCVRGSCLSPGYWNNKEKTRKAFVQNPLNKFYQETIYRTGDLVHYNERYELVFDGRKDFQIKHMGYRIELGEIETAAMSFPDIPICCCLYDDKEKQIVLFVTGQIDSRKLIKDMKQVIPRYMLPNRIVSIETMPLNQSGKIDRVKLKEML</sequence>
<dbReference type="Gene3D" id="3.40.50.12780">
    <property type="entry name" value="N-terminal domain of ligase-like"/>
    <property type="match status" value="1"/>
</dbReference>
<proteinExistence type="predicted"/>